<evidence type="ECO:0000313" key="4">
    <source>
        <dbReference type="Proteomes" id="UP000284375"/>
    </source>
</evidence>
<dbReference type="EMBL" id="LJZO01000001">
    <property type="protein sequence ID" value="ROW05344.1"/>
    <property type="molecule type" value="Genomic_DNA"/>
</dbReference>
<gene>
    <name evidence="3" type="ORF">VSDG_00521</name>
</gene>
<dbReference type="Proteomes" id="UP000284375">
    <property type="component" value="Unassembled WGS sequence"/>
</dbReference>
<dbReference type="STRING" id="252740.A0A423WPZ3"/>
<dbReference type="InterPro" id="IPR010730">
    <property type="entry name" value="HET"/>
</dbReference>
<dbReference type="InterPro" id="IPR058525">
    <property type="entry name" value="DUF8212"/>
</dbReference>
<dbReference type="AlphaFoldDB" id="A0A423WPZ3"/>
<evidence type="ECO:0000259" key="1">
    <source>
        <dbReference type="Pfam" id="PF06985"/>
    </source>
</evidence>
<protein>
    <submittedName>
        <fullName evidence="3">Uncharacterized protein</fullName>
    </submittedName>
</protein>
<dbReference type="PANTHER" id="PTHR10622:SF10">
    <property type="entry name" value="HET DOMAIN-CONTAINING PROTEIN"/>
    <property type="match status" value="1"/>
</dbReference>
<organism evidence="3 4">
    <name type="scientific">Cytospora chrysosperma</name>
    <name type="common">Cytospora canker fungus</name>
    <name type="synonym">Sphaeria chrysosperma</name>
    <dbReference type="NCBI Taxonomy" id="252740"/>
    <lineage>
        <taxon>Eukaryota</taxon>
        <taxon>Fungi</taxon>
        <taxon>Dikarya</taxon>
        <taxon>Ascomycota</taxon>
        <taxon>Pezizomycotina</taxon>
        <taxon>Sordariomycetes</taxon>
        <taxon>Sordariomycetidae</taxon>
        <taxon>Diaporthales</taxon>
        <taxon>Cytosporaceae</taxon>
        <taxon>Cytospora</taxon>
    </lineage>
</organism>
<evidence type="ECO:0000313" key="3">
    <source>
        <dbReference type="EMBL" id="ROW05344.1"/>
    </source>
</evidence>
<proteinExistence type="predicted"/>
<dbReference type="PANTHER" id="PTHR10622">
    <property type="entry name" value="HET DOMAIN-CONTAINING PROTEIN"/>
    <property type="match status" value="1"/>
</dbReference>
<dbReference type="Pfam" id="PF06985">
    <property type="entry name" value="HET"/>
    <property type="match status" value="1"/>
</dbReference>
<feature type="domain" description="Heterokaryon incompatibility" evidence="1">
    <location>
        <begin position="22"/>
        <end position="155"/>
    </location>
</feature>
<dbReference type="Pfam" id="PF26640">
    <property type="entry name" value="DUF8212"/>
    <property type="match status" value="1"/>
</dbReference>
<feature type="domain" description="DUF8212" evidence="2">
    <location>
        <begin position="243"/>
        <end position="316"/>
    </location>
</feature>
<accession>A0A423WPZ3</accession>
<evidence type="ECO:0000259" key="2">
    <source>
        <dbReference type="Pfam" id="PF26640"/>
    </source>
</evidence>
<comment type="caution">
    <text evidence="3">The sequence shown here is derived from an EMBL/GenBank/DDBJ whole genome shotgun (WGS) entry which is preliminary data.</text>
</comment>
<dbReference type="OrthoDB" id="20872at2759"/>
<sequence>MRLINVHDFSMKEFYGNNIPAYAILSHTWGDEEVLLSDWTSEKQCKARPKGGFAKICFCCKQAKQDGWDWAWVDTCCIDKTSSAELSEAINSMFQWYSRATICYAYLVDVVRASGDDEGGQDGDKDSEGCEKNGQGLTYQLVESRWFERGWTLQELIAPMEVDFFDRSWNFLGSKLSCDHLIHKRTRIPYAVLHNSAEMYKIPVGLRMNWAFDRETTREEDIAYCLLGIFDVNMPSLYGEGPKAFIRLQEEIIKHQDDPTLFLWSPFVLGQTRWQKIPFTRSSVQCMRLIRVPEHRCAGLLADNPRCFHSSSSMEIQNLPPERPWPLVSKRGVQIQLHLCSVPKKWWVDIGFTIHSRPRSIHLAALACKLENSKTQQLLHFSGREGDECIVALVLWQPEEAEPGVFYRWPDRYIRVSVKQVLDSWKVTSCLVLNSLHPTKKVIFIYDGLSIIQGDCETRLVASQLHHTMSYLLSTTHENGVLHTVVRLNPAQCYDDDYNLSAGRLPAQPSDEAKAKKLFQDLNLDMALKSSREGVRVTRPGVGPILRGVWAFEDEGLELVLTLSNEAMAGLKDYGFVKLIAAFRPLRRNSASLGE</sequence>
<reference evidence="3 4" key="1">
    <citation type="submission" date="2015-09" db="EMBL/GenBank/DDBJ databases">
        <title>Host preference determinants of Valsa canker pathogens revealed by comparative genomics.</title>
        <authorList>
            <person name="Yin Z."/>
            <person name="Huang L."/>
        </authorList>
    </citation>
    <scope>NUCLEOTIDE SEQUENCE [LARGE SCALE GENOMIC DNA]</scope>
    <source>
        <strain evidence="3 4">YSFL</strain>
    </source>
</reference>
<name>A0A423WPZ3_CYTCH</name>
<keyword evidence="4" id="KW-1185">Reference proteome</keyword>